<dbReference type="Proteomes" id="UP000000763">
    <property type="component" value="Chromosome 11"/>
</dbReference>
<feature type="compositionally biased region" description="Low complexity" evidence="1">
    <location>
        <begin position="48"/>
        <end position="57"/>
    </location>
</feature>
<feature type="region of interest" description="Disordered" evidence="1">
    <location>
        <begin position="48"/>
        <end position="78"/>
    </location>
</feature>
<reference evidence="3" key="2">
    <citation type="journal article" date="2008" name="Nucleic Acids Res.">
        <title>The rice annotation project database (RAP-DB): 2008 update.</title>
        <authorList>
            <consortium name="The rice annotation project (RAP)"/>
        </authorList>
    </citation>
    <scope>GENOME REANNOTATION</scope>
    <source>
        <strain evidence="3">cv. Nipponbare</strain>
    </source>
</reference>
<evidence type="ECO:0000313" key="2">
    <source>
        <dbReference type="EMBL" id="BAF28408.1"/>
    </source>
</evidence>
<evidence type="ECO:0000313" key="3">
    <source>
        <dbReference type="Proteomes" id="UP000000763"/>
    </source>
</evidence>
<name>Q0ISA7_ORYSJ</name>
<evidence type="ECO:0000256" key="1">
    <source>
        <dbReference type="SAM" id="MobiDB-lite"/>
    </source>
</evidence>
<protein>
    <submittedName>
        <fullName evidence="2">Os11g0543600 protein</fullName>
    </submittedName>
</protein>
<dbReference type="KEGG" id="dosa:Os11g0543600"/>
<dbReference type="AlphaFoldDB" id="Q0ISA7"/>
<reference evidence="2 3" key="1">
    <citation type="journal article" date="2005" name="Nature">
        <title>The map-based sequence of the rice genome.</title>
        <authorList>
            <consortium name="International rice genome sequencing project (IRGSP)"/>
            <person name="Matsumoto T."/>
            <person name="Wu J."/>
            <person name="Kanamori H."/>
            <person name="Katayose Y."/>
            <person name="Fujisawa M."/>
            <person name="Namiki N."/>
            <person name="Mizuno H."/>
            <person name="Yamamoto K."/>
            <person name="Antonio B.A."/>
            <person name="Baba T."/>
            <person name="Sakata K."/>
            <person name="Nagamura Y."/>
            <person name="Aoki H."/>
            <person name="Arikawa K."/>
            <person name="Arita K."/>
            <person name="Bito T."/>
            <person name="Chiden Y."/>
            <person name="Fujitsuka N."/>
            <person name="Fukunaka R."/>
            <person name="Hamada M."/>
            <person name="Harada C."/>
            <person name="Hayashi A."/>
            <person name="Hijishita S."/>
            <person name="Honda M."/>
            <person name="Hosokawa S."/>
            <person name="Ichikawa Y."/>
            <person name="Idonuma A."/>
            <person name="Iijima M."/>
            <person name="Ikeda M."/>
            <person name="Ikeno M."/>
            <person name="Ito K."/>
            <person name="Ito S."/>
            <person name="Ito T."/>
            <person name="Ito Y."/>
            <person name="Ito Y."/>
            <person name="Iwabuchi A."/>
            <person name="Kamiya K."/>
            <person name="Karasawa W."/>
            <person name="Kurita K."/>
            <person name="Katagiri S."/>
            <person name="Kikuta A."/>
            <person name="Kobayashi H."/>
            <person name="Kobayashi N."/>
            <person name="Machita K."/>
            <person name="Maehara T."/>
            <person name="Masukawa M."/>
            <person name="Mizubayashi T."/>
            <person name="Mukai Y."/>
            <person name="Nagasaki H."/>
            <person name="Nagata Y."/>
            <person name="Naito S."/>
            <person name="Nakashima M."/>
            <person name="Nakama Y."/>
            <person name="Nakamichi Y."/>
            <person name="Nakamura M."/>
            <person name="Meguro A."/>
            <person name="Negishi M."/>
            <person name="Ohta I."/>
            <person name="Ohta T."/>
            <person name="Okamoto M."/>
            <person name="Ono N."/>
            <person name="Saji S."/>
            <person name="Sakaguchi M."/>
            <person name="Sakai K."/>
            <person name="Shibata M."/>
            <person name="Shimokawa T."/>
            <person name="Song J."/>
            <person name="Takazaki Y."/>
            <person name="Terasawa K."/>
            <person name="Tsugane M."/>
            <person name="Tsuji K."/>
            <person name="Ueda S."/>
            <person name="Waki K."/>
            <person name="Yamagata H."/>
            <person name="Yamamoto M."/>
            <person name="Yamamoto S."/>
            <person name="Yamane H."/>
            <person name="Yoshiki S."/>
            <person name="Yoshihara R."/>
            <person name="Yukawa K."/>
            <person name="Zhong H."/>
            <person name="Yano M."/>
            <person name="Yuan Q."/>
            <person name="Ouyang S."/>
            <person name="Liu J."/>
            <person name="Jones K.M."/>
            <person name="Gansberger K."/>
            <person name="Moffat K."/>
            <person name="Hill J."/>
            <person name="Bera J."/>
            <person name="Fadrosh D."/>
            <person name="Jin S."/>
            <person name="Johri S."/>
            <person name="Kim M."/>
            <person name="Overton L."/>
            <person name="Reardon M."/>
            <person name="Tsitrin T."/>
            <person name="Vuong H."/>
            <person name="Weaver B."/>
            <person name="Ciecko A."/>
            <person name="Tallon L."/>
            <person name="Jackson J."/>
            <person name="Pai G."/>
            <person name="Aken S.V."/>
            <person name="Utterback T."/>
            <person name="Reidmuller S."/>
            <person name="Feldblyum T."/>
            <person name="Hsiao J."/>
            <person name="Zismann V."/>
            <person name="Iobst S."/>
            <person name="de Vazeille A.R."/>
            <person name="Buell C.R."/>
            <person name="Ying K."/>
            <person name="Li Y."/>
            <person name="Lu T."/>
            <person name="Huang Y."/>
            <person name="Zhao Q."/>
            <person name="Feng Q."/>
            <person name="Zhang L."/>
            <person name="Zhu J."/>
            <person name="Weng Q."/>
            <person name="Mu J."/>
            <person name="Lu Y."/>
            <person name="Fan D."/>
            <person name="Liu Y."/>
            <person name="Guan J."/>
            <person name="Zhang Y."/>
            <person name="Yu S."/>
            <person name="Liu X."/>
            <person name="Zhang Y."/>
            <person name="Hong G."/>
            <person name="Han B."/>
            <person name="Choisne N."/>
            <person name="Demange N."/>
            <person name="Orjeda G."/>
            <person name="Samain S."/>
            <person name="Cattolico L."/>
            <person name="Pelletier E."/>
            <person name="Couloux A."/>
            <person name="Segurens B."/>
            <person name="Wincker P."/>
            <person name="D'Hont A."/>
            <person name="Scarpelli C."/>
            <person name="Weissenbach J."/>
            <person name="Salanoubat M."/>
            <person name="Quetier F."/>
            <person name="Yu Y."/>
            <person name="Kim H.R."/>
            <person name="Rambo T."/>
            <person name="Currie J."/>
            <person name="Collura K."/>
            <person name="Luo M."/>
            <person name="Yang T."/>
            <person name="Ammiraju J.S.S."/>
            <person name="Engler F."/>
            <person name="Soderlund C."/>
            <person name="Wing R.A."/>
            <person name="Palmer L.E."/>
            <person name="de la Bastide M."/>
            <person name="Spiegel L."/>
            <person name="Nascimento L."/>
            <person name="Zutavern T."/>
            <person name="O'Shaughnessy A."/>
            <person name="Dike S."/>
            <person name="Dedhia N."/>
            <person name="Preston R."/>
            <person name="Balija V."/>
            <person name="McCombie W.R."/>
            <person name="Chow T."/>
            <person name="Chen H."/>
            <person name="Chung M."/>
            <person name="Chen C."/>
            <person name="Shaw J."/>
            <person name="Wu H."/>
            <person name="Hsiao K."/>
            <person name="Chao Y."/>
            <person name="Chu M."/>
            <person name="Cheng C."/>
            <person name="Hour A."/>
            <person name="Lee P."/>
            <person name="Lin S."/>
            <person name="Lin Y."/>
            <person name="Liou J."/>
            <person name="Liu S."/>
            <person name="Hsing Y."/>
            <person name="Raghuvanshi S."/>
            <person name="Mohanty A."/>
            <person name="Bharti A.K."/>
            <person name="Gaur A."/>
            <person name="Gupta V."/>
            <person name="Kumar D."/>
            <person name="Ravi V."/>
            <person name="Vij S."/>
            <person name="Kapur A."/>
            <person name="Khurana P."/>
            <person name="Khurana P."/>
            <person name="Khurana J.P."/>
            <person name="Tyagi A.K."/>
            <person name="Gaikwad K."/>
            <person name="Singh A."/>
            <person name="Dalal V."/>
            <person name="Srivastava S."/>
            <person name="Dixit A."/>
            <person name="Pal A.K."/>
            <person name="Ghazi I.A."/>
            <person name="Yadav M."/>
            <person name="Pandit A."/>
            <person name="Bhargava A."/>
            <person name="Sureshbabu K."/>
            <person name="Batra K."/>
            <person name="Sharma T.R."/>
            <person name="Mohapatra T."/>
            <person name="Singh N.K."/>
            <person name="Messing J."/>
            <person name="Nelson A.B."/>
            <person name="Fuks G."/>
            <person name="Kavchok S."/>
            <person name="Keizer G."/>
            <person name="Linton E."/>
            <person name="Llaca V."/>
            <person name="Song R."/>
            <person name="Tanyolac B."/>
            <person name="Young S."/>
            <person name="Ho-Il K."/>
            <person name="Hahn J.H."/>
            <person name="Sangsakoo G."/>
            <person name="Vanavichit A."/>
            <person name="de Mattos Luiz.A.T."/>
            <person name="Zimmer P.D."/>
            <person name="Malone G."/>
            <person name="Dellagostin O."/>
            <person name="de Oliveira A.C."/>
            <person name="Bevan M."/>
            <person name="Bancroft I."/>
            <person name="Minx P."/>
            <person name="Cordum H."/>
            <person name="Wilson R."/>
            <person name="Cheng Z."/>
            <person name="Jin W."/>
            <person name="Jiang J."/>
            <person name="Leong S.A."/>
            <person name="Iwama H."/>
            <person name="Gojobori T."/>
            <person name="Itoh T."/>
            <person name="Niimura Y."/>
            <person name="Fujii Y."/>
            <person name="Habara T."/>
            <person name="Sakai H."/>
            <person name="Sato Y."/>
            <person name="Wilson G."/>
            <person name="Kumar K."/>
            <person name="McCouch S."/>
            <person name="Juretic N."/>
            <person name="Hoen D."/>
            <person name="Wright S."/>
            <person name="Bruskiewich R."/>
            <person name="Bureau T."/>
            <person name="Miyao A."/>
            <person name="Hirochika H."/>
            <person name="Nishikawa T."/>
            <person name="Kadowaki K."/>
            <person name="Sugiura M."/>
            <person name="Burr B."/>
            <person name="Sasaki T."/>
        </authorList>
    </citation>
    <scope>NUCLEOTIDE SEQUENCE [LARGE SCALE GENOMIC DNA]</scope>
    <source>
        <strain evidence="3">cv. Nipponbare</strain>
    </source>
</reference>
<gene>
    <name evidence="2" type="ordered locus">Os11g0543600</name>
</gene>
<dbReference type="EMBL" id="AP008217">
    <property type="protein sequence ID" value="BAF28408.1"/>
    <property type="molecule type" value="Genomic_DNA"/>
</dbReference>
<sequence>LPLSSLIFLPVASCSTGRRCSCHSPSRHRLPLLPLLAARPLRQVHPPARARLPLGRRPQVHQPPHLPADDPLHGRHGIRGIQGRRGLLREVSWGF</sequence>
<feature type="non-terminal residue" evidence="2">
    <location>
        <position position="1"/>
    </location>
</feature>
<proteinExistence type="predicted"/>
<accession>Q0ISA7</accession>
<organism evidence="2 3">
    <name type="scientific">Oryza sativa subsp. japonica</name>
    <name type="common">Rice</name>
    <dbReference type="NCBI Taxonomy" id="39947"/>
    <lineage>
        <taxon>Eukaryota</taxon>
        <taxon>Viridiplantae</taxon>
        <taxon>Streptophyta</taxon>
        <taxon>Embryophyta</taxon>
        <taxon>Tracheophyta</taxon>
        <taxon>Spermatophyta</taxon>
        <taxon>Magnoliopsida</taxon>
        <taxon>Liliopsida</taxon>
        <taxon>Poales</taxon>
        <taxon>Poaceae</taxon>
        <taxon>BOP clade</taxon>
        <taxon>Oryzoideae</taxon>
        <taxon>Oryzeae</taxon>
        <taxon>Oryzinae</taxon>
        <taxon>Oryza</taxon>
        <taxon>Oryza sativa</taxon>
    </lineage>
</organism>